<dbReference type="Proteomes" id="UP000001551">
    <property type="component" value="Chromosome"/>
</dbReference>
<keyword evidence="9" id="KW-1185">Reference proteome</keyword>
<comment type="similarity">
    <text evidence="2 6">Belongs to the metallo-dependent hydrolases superfamily. DHOase family. Class I DHOase subfamily.</text>
</comment>
<dbReference type="GO" id="GO:0005737">
    <property type="term" value="C:cytoplasm"/>
    <property type="evidence" value="ECO:0007669"/>
    <property type="project" value="TreeGrafter"/>
</dbReference>
<evidence type="ECO:0000256" key="1">
    <source>
        <dbReference type="ARBA" id="ARBA00002368"/>
    </source>
</evidence>
<keyword evidence="5 6" id="KW-0665">Pyrimidine biosynthesis</keyword>
<dbReference type="EC" id="3.5.2.3" evidence="6"/>
<evidence type="ECO:0000256" key="3">
    <source>
        <dbReference type="ARBA" id="ARBA00022723"/>
    </source>
</evidence>
<comment type="cofactor">
    <cofactor evidence="6">
        <name>Zn(2+)</name>
        <dbReference type="ChEBI" id="CHEBI:29105"/>
    </cofactor>
    <text evidence="6">Binds 2 Zn(2+) ions per subunit.</text>
</comment>
<evidence type="ECO:0000313" key="8">
    <source>
        <dbReference type="EMBL" id="ADU25605.1"/>
    </source>
</evidence>
<dbReference type="STRING" id="663278.Ethha_0014"/>
<comment type="caution">
    <text evidence="6">Lacks conserved residue(s) required for the propagation of feature annotation.</text>
</comment>
<name>E6U5D8_ETHHY</name>
<dbReference type="GO" id="GO:0044205">
    <property type="term" value="P:'de novo' UMP biosynthetic process"/>
    <property type="evidence" value="ECO:0007669"/>
    <property type="project" value="UniProtKB-UniRule"/>
</dbReference>
<dbReference type="Gene3D" id="3.20.20.140">
    <property type="entry name" value="Metal-dependent hydrolases"/>
    <property type="match status" value="1"/>
</dbReference>
<protein>
    <recommendedName>
        <fullName evidence="6">Dihydroorotase</fullName>
        <shortName evidence="6">DHOase</shortName>
        <ecNumber evidence="6">3.5.2.3</ecNumber>
    </recommendedName>
</protein>
<comment type="function">
    <text evidence="1 6">Catalyzes the reversible cyclization of carbamoyl aspartate to dihydroorotate.</text>
</comment>
<dbReference type="PROSITE" id="PS00482">
    <property type="entry name" value="DIHYDROOROTASE_1"/>
    <property type="match status" value="1"/>
</dbReference>
<evidence type="ECO:0000259" key="7">
    <source>
        <dbReference type="Pfam" id="PF12890"/>
    </source>
</evidence>
<feature type="binding site" evidence="6">
    <location>
        <position position="236"/>
    </location>
    <ligand>
        <name>Zn(2+)</name>
        <dbReference type="ChEBI" id="CHEBI:29105"/>
        <label>2</label>
    </ligand>
</feature>
<dbReference type="GO" id="GO:0004151">
    <property type="term" value="F:dihydroorotase activity"/>
    <property type="evidence" value="ECO:0007669"/>
    <property type="project" value="UniProtKB-UniRule"/>
</dbReference>
<reference evidence="8 9" key="1">
    <citation type="submission" date="2010-12" db="EMBL/GenBank/DDBJ databases">
        <title>Complete sequence of Ethanoligenens harbinense YUAN-3.</title>
        <authorList>
            <person name="Lucas S."/>
            <person name="Copeland A."/>
            <person name="Lapidus A."/>
            <person name="Cheng J.-F."/>
            <person name="Bruce D."/>
            <person name="Goodwin L."/>
            <person name="Pitluck S."/>
            <person name="Chertkov O."/>
            <person name="Misra M."/>
            <person name="Detter J.C."/>
            <person name="Han C."/>
            <person name="Tapia R."/>
            <person name="Land M."/>
            <person name="Hauser L."/>
            <person name="Jeffries C."/>
            <person name="Kyrpides N."/>
            <person name="Ivanova N."/>
            <person name="Mikhailova N."/>
            <person name="Wang A."/>
            <person name="Mouttaki H."/>
            <person name="He Z."/>
            <person name="Zhou J."/>
            <person name="Hemme C.L."/>
            <person name="Woyke T."/>
        </authorList>
    </citation>
    <scope>NUCLEOTIDE SEQUENCE [LARGE SCALE GENOMIC DNA]</scope>
    <source>
        <strain evidence="9">DSM 18485 / JCM 12961 / CGMCC 1.5033 / YUAN-3</strain>
    </source>
</reference>
<evidence type="ECO:0000256" key="6">
    <source>
        <dbReference type="HAMAP-Rule" id="MF_00220"/>
    </source>
</evidence>
<feature type="binding site" evidence="6">
    <location>
        <position position="184"/>
    </location>
    <ligand>
        <name>Zn(2+)</name>
        <dbReference type="ChEBI" id="CHEBI:29105"/>
        <label>2</label>
    </ligand>
</feature>
<feature type="binding site" evidence="6">
    <location>
        <position position="68"/>
    </location>
    <ligand>
        <name>Zn(2+)</name>
        <dbReference type="ChEBI" id="CHEBI:29105"/>
        <label>1</label>
    </ligand>
</feature>
<dbReference type="eggNOG" id="COG0044">
    <property type="taxonomic scope" value="Bacteria"/>
</dbReference>
<comment type="catalytic activity">
    <reaction evidence="6">
        <text>(S)-dihydroorotate + H2O = N-carbamoyl-L-aspartate + H(+)</text>
        <dbReference type="Rhea" id="RHEA:24296"/>
        <dbReference type="ChEBI" id="CHEBI:15377"/>
        <dbReference type="ChEBI" id="CHEBI:15378"/>
        <dbReference type="ChEBI" id="CHEBI:30864"/>
        <dbReference type="ChEBI" id="CHEBI:32814"/>
        <dbReference type="EC" id="3.5.2.3"/>
    </reaction>
</comment>
<keyword evidence="6" id="KW-0862">Zinc</keyword>
<sequence length="428" mass="44761">MNGLLLIKGATLVDPEEVYAGVGDLLVKDGKIAAVAESGGNLAAPAGTTVLDARGLYLSPGLVDMHVHLRDPGQTHKETIETGCAAAAAGGVTALAAMPNTSPAADTPAVLVYEAAQAEPTGVRVFPIAAVSKAQAGDELTDFEMLSEAGAVAFSDDGHPVRDAAQMLEAMRRAHALGKRVISHCEDESLADAGIVSDTAAKRLDVPGIPAATEAVHAAREAVLAESTGTPVHIAHVSSRFTVALLRDAKRRGAPVTCETCPHYFSLDDSLLDARDADYRMNPPLREKADVAAVIKGLRDGTIDAIVTDHAPHTAGEKADFTAAPNGVVGLETSLAAGITYLVRPGHLSLPQLIRKMTTVPADLLGIRAGRLKIGTRADMVLFDPAAPWTVRPEALHSKSHNTPYKGMTLYGEVRYTISDGCIIFSKT</sequence>
<gene>
    <name evidence="6" type="primary">pyrC</name>
    <name evidence="8" type="ordered locus">Ethha_0014</name>
</gene>
<dbReference type="AlphaFoldDB" id="E6U5D8"/>
<dbReference type="NCBIfam" id="TIGR00857">
    <property type="entry name" value="pyrC_multi"/>
    <property type="match status" value="1"/>
</dbReference>
<feature type="binding site" evidence="6">
    <location>
        <begin position="68"/>
        <end position="70"/>
    </location>
    <ligand>
        <name>substrate</name>
    </ligand>
</feature>
<evidence type="ECO:0000256" key="2">
    <source>
        <dbReference type="ARBA" id="ARBA00010286"/>
    </source>
</evidence>
<dbReference type="SUPFAM" id="SSF51338">
    <property type="entry name" value="Composite domain of metallo-dependent hydrolases"/>
    <property type="match status" value="1"/>
</dbReference>
<dbReference type="Pfam" id="PF12890">
    <property type="entry name" value="DHOase"/>
    <property type="match status" value="1"/>
</dbReference>
<proteinExistence type="inferred from homology"/>
<dbReference type="InterPro" id="IPR032466">
    <property type="entry name" value="Metal_Hydrolase"/>
</dbReference>
<dbReference type="HOGENOM" id="CLU_015572_1_0_9"/>
<comment type="pathway">
    <text evidence="6">Pyrimidine metabolism; UMP biosynthesis via de novo pathway; (S)-dihydroorotate from bicarbonate: step 3/3.</text>
</comment>
<dbReference type="InterPro" id="IPR050138">
    <property type="entry name" value="DHOase/Allantoinase_Hydrolase"/>
</dbReference>
<dbReference type="InterPro" id="IPR002195">
    <property type="entry name" value="Dihydroorotase_CS"/>
</dbReference>
<keyword evidence="3 6" id="KW-0479">Metal-binding</keyword>
<feature type="binding site" evidence="6">
    <location>
        <position position="309"/>
    </location>
    <ligand>
        <name>Zn(2+)</name>
        <dbReference type="ChEBI" id="CHEBI:29105"/>
        <label>1</label>
    </ligand>
</feature>
<feature type="binding site" evidence="6">
    <location>
        <position position="157"/>
    </location>
    <ligand>
        <name>Zn(2+)</name>
        <dbReference type="ChEBI" id="CHEBI:29105"/>
        <label>1</label>
    </ligand>
</feature>
<accession>E6U5D8</accession>
<dbReference type="EMBL" id="CP002400">
    <property type="protein sequence ID" value="ADU25605.1"/>
    <property type="molecule type" value="Genomic_DNA"/>
</dbReference>
<dbReference type="UniPathway" id="UPA00070">
    <property type="reaction ID" value="UER00117"/>
</dbReference>
<dbReference type="GO" id="GO:0004038">
    <property type="term" value="F:allantoinase activity"/>
    <property type="evidence" value="ECO:0007669"/>
    <property type="project" value="TreeGrafter"/>
</dbReference>
<feature type="binding site" evidence="6">
    <location>
        <position position="157"/>
    </location>
    <ligand>
        <name>Zn(2+)</name>
        <dbReference type="ChEBI" id="CHEBI:29105"/>
        <label>2</label>
    </ligand>
</feature>
<dbReference type="KEGG" id="eha:Ethha_0014"/>
<dbReference type="InterPro" id="IPR024403">
    <property type="entry name" value="DHOase_cat"/>
</dbReference>
<feature type="binding site" evidence="6">
    <location>
        <position position="282"/>
    </location>
    <ligand>
        <name>substrate</name>
    </ligand>
</feature>
<dbReference type="GO" id="GO:0006145">
    <property type="term" value="P:purine nucleobase catabolic process"/>
    <property type="evidence" value="ECO:0007669"/>
    <property type="project" value="TreeGrafter"/>
</dbReference>
<dbReference type="SUPFAM" id="SSF51556">
    <property type="entry name" value="Metallo-dependent hydrolases"/>
    <property type="match status" value="1"/>
</dbReference>
<dbReference type="InterPro" id="IPR004722">
    <property type="entry name" value="DHOase"/>
</dbReference>
<dbReference type="Gene3D" id="2.30.40.10">
    <property type="entry name" value="Urease, subunit C, domain 1"/>
    <property type="match status" value="1"/>
</dbReference>
<dbReference type="PANTHER" id="PTHR43668:SF2">
    <property type="entry name" value="ALLANTOINASE"/>
    <property type="match status" value="1"/>
</dbReference>
<organism evidence="8 9">
    <name type="scientific">Ethanoligenens harbinense (strain DSM 18485 / JCM 12961 / CGMCC 1.5033 / YUAN-3)</name>
    <dbReference type="NCBI Taxonomy" id="663278"/>
    <lineage>
        <taxon>Bacteria</taxon>
        <taxon>Bacillati</taxon>
        <taxon>Bacillota</taxon>
        <taxon>Clostridia</taxon>
        <taxon>Eubacteriales</taxon>
        <taxon>Oscillospiraceae</taxon>
        <taxon>Ethanoligenens</taxon>
    </lineage>
</organism>
<feature type="domain" description="Dihydroorotase catalytic" evidence="7">
    <location>
        <begin position="58"/>
        <end position="240"/>
    </location>
</feature>
<dbReference type="RefSeq" id="WP_013483986.1">
    <property type="nucleotide sequence ID" value="NC_014828.1"/>
</dbReference>
<feature type="binding site" evidence="6">
    <location>
        <position position="313"/>
    </location>
    <ligand>
        <name>substrate</name>
    </ligand>
</feature>
<evidence type="ECO:0000256" key="5">
    <source>
        <dbReference type="ARBA" id="ARBA00022975"/>
    </source>
</evidence>
<dbReference type="GO" id="GO:0008270">
    <property type="term" value="F:zinc ion binding"/>
    <property type="evidence" value="ECO:0007669"/>
    <property type="project" value="UniProtKB-UniRule"/>
</dbReference>
<dbReference type="PROSITE" id="PS00483">
    <property type="entry name" value="DIHYDROOROTASE_2"/>
    <property type="match status" value="1"/>
</dbReference>
<dbReference type="InterPro" id="IPR011059">
    <property type="entry name" value="Metal-dep_hydrolase_composite"/>
</dbReference>
<dbReference type="HAMAP" id="MF_00220_B">
    <property type="entry name" value="PyrC_classI_B"/>
    <property type="match status" value="1"/>
</dbReference>
<feature type="active site" evidence="6">
    <location>
        <position position="309"/>
    </location>
</feature>
<keyword evidence="4 6" id="KW-0378">Hydrolase</keyword>
<feature type="binding site" evidence="6">
    <location>
        <position position="66"/>
    </location>
    <ligand>
        <name>Zn(2+)</name>
        <dbReference type="ChEBI" id="CHEBI:29105"/>
        <label>1</label>
    </ligand>
</feature>
<evidence type="ECO:0000256" key="4">
    <source>
        <dbReference type="ARBA" id="ARBA00022801"/>
    </source>
</evidence>
<dbReference type="PANTHER" id="PTHR43668">
    <property type="entry name" value="ALLANTOINASE"/>
    <property type="match status" value="1"/>
</dbReference>
<feature type="binding site" evidence="6">
    <location>
        <position position="100"/>
    </location>
    <ligand>
        <name>substrate</name>
    </ligand>
</feature>
<evidence type="ECO:0000313" key="9">
    <source>
        <dbReference type="Proteomes" id="UP000001551"/>
    </source>
</evidence>
<dbReference type="CDD" id="cd01317">
    <property type="entry name" value="DHOase_IIa"/>
    <property type="match status" value="1"/>
</dbReference>